<name>A0A927H9H9_9BACL</name>
<sequence length="183" mass="20809">MSEGIKHEHVTAAQLERYAQGRMTEPEREPVDRQLEACETCLTRFMAVLERDAKTMDAGQPDLERLEGRVVARLLEERQPEREVRQASEKKKAPAQAKSSRRASWLQHPAFHYTVAASITLLLLGSGTFAAFSQRMAERDSWESRTHRPVADSPVTGQAESWSERMVSQTGSWLDGLQELRFK</sequence>
<feature type="transmembrane region" description="Helical" evidence="2">
    <location>
        <begin position="110"/>
        <end position="132"/>
    </location>
</feature>
<keyword evidence="4" id="KW-1185">Reference proteome</keyword>
<keyword evidence="2" id="KW-1133">Transmembrane helix</keyword>
<dbReference type="Proteomes" id="UP000632125">
    <property type="component" value="Unassembled WGS sequence"/>
</dbReference>
<feature type="region of interest" description="Disordered" evidence="1">
    <location>
        <begin position="140"/>
        <end position="162"/>
    </location>
</feature>
<feature type="compositionally biased region" description="Basic and acidic residues" evidence="1">
    <location>
        <begin position="79"/>
        <end position="92"/>
    </location>
</feature>
<dbReference type="AlphaFoldDB" id="A0A927H9H9"/>
<proteinExistence type="predicted"/>
<reference evidence="3" key="1">
    <citation type="submission" date="2020-09" db="EMBL/GenBank/DDBJ databases">
        <title>A novel bacterium of genus Paenibacillus, isolated from South China Sea.</title>
        <authorList>
            <person name="Huang H."/>
            <person name="Mo K."/>
            <person name="Hu Y."/>
        </authorList>
    </citation>
    <scope>NUCLEOTIDE SEQUENCE</scope>
    <source>
        <strain evidence="3">IB182493</strain>
    </source>
</reference>
<evidence type="ECO:0000313" key="4">
    <source>
        <dbReference type="Proteomes" id="UP000632125"/>
    </source>
</evidence>
<evidence type="ECO:0000256" key="1">
    <source>
        <dbReference type="SAM" id="MobiDB-lite"/>
    </source>
</evidence>
<evidence type="ECO:0000313" key="3">
    <source>
        <dbReference type="EMBL" id="MBD2871624.1"/>
    </source>
</evidence>
<dbReference type="EMBL" id="JACXIY010000033">
    <property type="protein sequence ID" value="MBD2871624.1"/>
    <property type="molecule type" value="Genomic_DNA"/>
</dbReference>
<evidence type="ECO:0000256" key="2">
    <source>
        <dbReference type="SAM" id="Phobius"/>
    </source>
</evidence>
<keyword evidence="2" id="KW-0812">Transmembrane</keyword>
<organism evidence="3 4">
    <name type="scientific">Paenibacillus arenilitoris</name>
    <dbReference type="NCBI Taxonomy" id="2772299"/>
    <lineage>
        <taxon>Bacteria</taxon>
        <taxon>Bacillati</taxon>
        <taxon>Bacillota</taxon>
        <taxon>Bacilli</taxon>
        <taxon>Bacillales</taxon>
        <taxon>Paenibacillaceae</taxon>
        <taxon>Paenibacillus</taxon>
    </lineage>
</organism>
<protein>
    <recommendedName>
        <fullName evidence="5">Zinc-finger domain-containing protein</fullName>
    </recommendedName>
</protein>
<comment type="caution">
    <text evidence="3">The sequence shown here is derived from an EMBL/GenBank/DDBJ whole genome shotgun (WGS) entry which is preliminary data.</text>
</comment>
<feature type="compositionally biased region" description="Basic and acidic residues" evidence="1">
    <location>
        <begin position="140"/>
        <end position="150"/>
    </location>
</feature>
<feature type="region of interest" description="Disordered" evidence="1">
    <location>
        <begin position="79"/>
        <end position="101"/>
    </location>
</feature>
<accession>A0A927H9H9</accession>
<keyword evidence="2" id="KW-0472">Membrane</keyword>
<evidence type="ECO:0008006" key="5">
    <source>
        <dbReference type="Google" id="ProtNLM"/>
    </source>
</evidence>
<gene>
    <name evidence="3" type="ORF">IDH41_23825</name>
</gene>
<dbReference type="RefSeq" id="WP_190865587.1">
    <property type="nucleotide sequence ID" value="NZ_JACXIY010000033.1"/>
</dbReference>